<reference evidence="2 3" key="1">
    <citation type="submission" date="2017-06" db="EMBL/GenBank/DDBJ databases">
        <title>Genome sequencing of cyanobaciteial culture collection at National Institute for Environmental Studies (NIES).</title>
        <authorList>
            <person name="Hirose Y."/>
            <person name="Shimura Y."/>
            <person name="Fujisawa T."/>
            <person name="Nakamura Y."/>
            <person name="Kawachi M."/>
        </authorList>
    </citation>
    <scope>NUCLEOTIDE SEQUENCE [LARGE SCALE GENOMIC DNA]</scope>
    <source>
        <strain evidence="2 3">NIES-2135</strain>
    </source>
</reference>
<feature type="transmembrane region" description="Helical" evidence="1">
    <location>
        <begin position="141"/>
        <end position="163"/>
    </location>
</feature>
<keyword evidence="1" id="KW-0812">Transmembrane</keyword>
<keyword evidence="1" id="KW-0472">Membrane</keyword>
<gene>
    <name evidence="2" type="ORF">NIES2135_44860</name>
</gene>
<feature type="transmembrane region" description="Helical" evidence="1">
    <location>
        <begin position="111"/>
        <end position="129"/>
    </location>
</feature>
<dbReference type="EMBL" id="AP018203">
    <property type="protein sequence ID" value="BAY57616.1"/>
    <property type="molecule type" value="Genomic_DNA"/>
</dbReference>
<keyword evidence="3" id="KW-1185">Reference proteome</keyword>
<evidence type="ECO:0008006" key="4">
    <source>
        <dbReference type="Google" id="ProtNLM"/>
    </source>
</evidence>
<evidence type="ECO:0000256" key="1">
    <source>
        <dbReference type="SAM" id="Phobius"/>
    </source>
</evidence>
<organism evidence="2 3">
    <name type="scientific">Leptolyngbya boryana NIES-2135</name>
    <dbReference type="NCBI Taxonomy" id="1973484"/>
    <lineage>
        <taxon>Bacteria</taxon>
        <taxon>Bacillati</taxon>
        <taxon>Cyanobacteriota</taxon>
        <taxon>Cyanophyceae</taxon>
        <taxon>Leptolyngbyales</taxon>
        <taxon>Leptolyngbyaceae</taxon>
        <taxon>Leptolyngbya group</taxon>
        <taxon>Leptolyngbya</taxon>
    </lineage>
</organism>
<feature type="transmembrane region" description="Helical" evidence="1">
    <location>
        <begin position="88"/>
        <end position="105"/>
    </location>
</feature>
<evidence type="ECO:0000313" key="3">
    <source>
        <dbReference type="Proteomes" id="UP000217895"/>
    </source>
</evidence>
<accession>A0A1Z4JLK6</accession>
<feature type="transmembrane region" description="Helical" evidence="1">
    <location>
        <begin position="229"/>
        <end position="249"/>
    </location>
</feature>
<feature type="transmembrane region" description="Helical" evidence="1">
    <location>
        <begin position="255"/>
        <end position="272"/>
    </location>
</feature>
<feature type="transmembrane region" description="Helical" evidence="1">
    <location>
        <begin position="204"/>
        <end position="224"/>
    </location>
</feature>
<evidence type="ECO:0000313" key="2">
    <source>
        <dbReference type="EMBL" id="BAY57616.1"/>
    </source>
</evidence>
<dbReference type="AlphaFoldDB" id="A0A1Z4JLK6"/>
<feature type="transmembrane region" description="Helical" evidence="1">
    <location>
        <begin position="279"/>
        <end position="298"/>
    </location>
</feature>
<feature type="transmembrane region" description="Helical" evidence="1">
    <location>
        <begin position="60"/>
        <end position="76"/>
    </location>
</feature>
<feature type="transmembrane region" description="Helical" evidence="1">
    <location>
        <begin position="411"/>
        <end position="433"/>
    </location>
</feature>
<proteinExistence type="predicted"/>
<dbReference type="Proteomes" id="UP000217895">
    <property type="component" value="Chromosome"/>
</dbReference>
<feature type="transmembrane region" description="Helical" evidence="1">
    <location>
        <begin position="34"/>
        <end position="54"/>
    </location>
</feature>
<protein>
    <recommendedName>
        <fullName evidence="4">O-antigen polymerase</fullName>
    </recommendedName>
</protein>
<name>A0A1Z4JLK6_LEPBY</name>
<feature type="transmembrane region" description="Helical" evidence="1">
    <location>
        <begin position="381"/>
        <end position="399"/>
    </location>
</feature>
<sequence>MNSKAVKHQEEYSRLTYSPVASSSVRFQIPKFSWLHAFIVSQFIFQVSLLIPAIAEFRTLVRIAVFGLSLAFLWGIPKTGLKHPAKPWAIAVMCIMMLQFFWHPYLSSIPAGAAQCLMYLAILAPLFWVSRLDLKERDFLWLVYLLWGFHVLSSIVGVLQVYYPEIFQFAISSNIEEGAFGGEHLKIVIANGLILYRPTGLTDLPGGAATSGFYALLLGTGIALQQGHLIFRLLGVISVPIGLFCIYLSQIRSIFILALVCLAVTALILLQLKRLWHLTAMIGAGILIAIATTTWAMSVGGSVTSERFLSLITEPPDAVLYQNRGIFLEETITKIIPQYPLGAGLARWGMMNNYFGNQLNPLTQPIWAEIQWTGWVLDGGIPLVIAYSGALIAACVAVWRIISDRRSSLQLWGAIILAHNIGAIAITFNYVPFMSQTGMDFWLINSALCVSAATHIKHGK</sequence>
<keyword evidence="1" id="KW-1133">Transmembrane helix</keyword>